<evidence type="ECO:0000256" key="2">
    <source>
        <dbReference type="ARBA" id="ARBA00022833"/>
    </source>
</evidence>
<reference evidence="6" key="1">
    <citation type="submission" date="2022-12" db="EMBL/GenBank/DDBJ databases">
        <authorList>
            <person name="Wang J."/>
        </authorList>
    </citation>
    <scope>NUCLEOTIDE SEQUENCE</scope>
    <source>
        <strain evidence="6">HY-42-06</strain>
    </source>
</reference>
<organism evidence="6 7">
    <name type="scientific">Clostridium ganghwense</name>
    <dbReference type="NCBI Taxonomy" id="312089"/>
    <lineage>
        <taxon>Bacteria</taxon>
        <taxon>Bacillati</taxon>
        <taxon>Bacillota</taxon>
        <taxon>Clostridia</taxon>
        <taxon>Eubacteriales</taxon>
        <taxon>Clostridiaceae</taxon>
        <taxon>Clostridium</taxon>
    </lineage>
</organism>
<dbReference type="Pfam" id="PF01948">
    <property type="entry name" value="PyrI"/>
    <property type="match status" value="1"/>
</dbReference>
<dbReference type="InterPro" id="IPR020542">
    <property type="entry name" value="Asp_carbamoyltrfase_reg_C"/>
</dbReference>
<protein>
    <submittedName>
        <fullName evidence="6">Aspartate carbamoyltransferase regulatory subunit</fullName>
    </submittedName>
</protein>
<evidence type="ECO:0000313" key="7">
    <source>
        <dbReference type="Proteomes" id="UP001079657"/>
    </source>
</evidence>
<dbReference type="InterPro" id="IPR002801">
    <property type="entry name" value="Asp_carbamoylTrfase_reg"/>
</dbReference>
<evidence type="ECO:0000313" key="6">
    <source>
        <dbReference type="EMBL" id="MCY6369685.1"/>
    </source>
</evidence>
<dbReference type="EMBL" id="JAPQES010000001">
    <property type="protein sequence ID" value="MCY6369685.1"/>
    <property type="molecule type" value="Genomic_DNA"/>
</dbReference>
<gene>
    <name evidence="6" type="ORF">OXH55_03345</name>
</gene>
<dbReference type="PANTHER" id="PTHR35805:SF1">
    <property type="entry name" value="ASPARTATE CARBAMOYLTRANSFERASE REGULATORY CHAIN"/>
    <property type="match status" value="1"/>
</dbReference>
<evidence type="ECO:0000256" key="3">
    <source>
        <dbReference type="ARBA" id="ARBA00022975"/>
    </source>
</evidence>
<feature type="domain" description="Aspartate carbamoyltransferase regulatory subunit N-terminal" evidence="4">
    <location>
        <begin position="2"/>
        <end position="90"/>
    </location>
</feature>
<dbReference type="Pfam" id="PF02748">
    <property type="entry name" value="PyrI_C"/>
    <property type="match status" value="1"/>
</dbReference>
<dbReference type="PANTHER" id="PTHR35805">
    <property type="entry name" value="ASPARTATE CARBAMOYLTRANSFERASE REGULATORY CHAIN"/>
    <property type="match status" value="1"/>
</dbReference>
<name>A0ABT4CKW4_9CLOT</name>
<evidence type="ECO:0000259" key="4">
    <source>
        <dbReference type="Pfam" id="PF01948"/>
    </source>
</evidence>
<dbReference type="Gene3D" id="2.30.30.20">
    <property type="entry name" value="Aspartate carbamoyltransferase regulatory subunit, C-terminal domain"/>
    <property type="match status" value="1"/>
</dbReference>
<sequence length="143" mass="16329">MLNIDSIKNGIVIDHIKAGKGISIFNYLGLDKAEFPVALIMNANSKKHGKKDIIKIENDIDIDFTILGLIDPNITITIIENEVSKEKVSLNLPKEVENVLECKNPRCITSIEKDIPQQFYLVDEDNREYRCKYCDEAYTKELL</sequence>
<dbReference type="SUPFAM" id="SSF57825">
    <property type="entry name" value="Aspartate carbamoyltransferase, Regulatory-chain, C-terminal domain"/>
    <property type="match status" value="1"/>
</dbReference>
<dbReference type="RefSeq" id="WP_268048058.1">
    <property type="nucleotide sequence ID" value="NZ_JAPQES010000001.1"/>
</dbReference>
<dbReference type="SUPFAM" id="SSF54893">
    <property type="entry name" value="Aspartate carbamoyltransferase, Regulatory-chain, N-terminal domain"/>
    <property type="match status" value="1"/>
</dbReference>
<comment type="caution">
    <text evidence="6">The sequence shown here is derived from an EMBL/GenBank/DDBJ whole genome shotgun (WGS) entry which is preliminary data.</text>
</comment>
<dbReference type="InterPro" id="IPR036793">
    <property type="entry name" value="Asp_carbatrfase_reg_N_sf"/>
</dbReference>
<keyword evidence="7" id="KW-1185">Reference proteome</keyword>
<evidence type="ECO:0000256" key="1">
    <source>
        <dbReference type="ARBA" id="ARBA00022723"/>
    </source>
</evidence>
<accession>A0ABT4CKW4</accession>
<dbReference type="NCBIfam" id="NF002063">
    <property type="entry name" value="PRK00893.1-3"/>
    <property type="match status" value="1"/>
</dbReference>
<dbReference type="InterPro" id="IPR020545">
    <property type="entry name" value="Asp_carbamoyltransf_reg_N"/>
</dbReference>
<proteinExistence type="predicted"/>
<keyword evidence="2" id="KW-0862">Zinc</keyword>
<dbReference type="InterPro" id="IPR036792">
    <property type="entry name" value="Asp_carbatrfase_reg_C_sf"/>
</dbReference>
<keyword evidence="3" id="KW-0665">Pyrimidine biosynthesis</keyword>
<evidence type="ECO:0000259" key="5">
    <source>
        <dbReference type="Pfam" id="PF02748"/>
    </source>
</evidence>
<dbReference type="Gene3D" id="3.30.70.140">
    <property type="entry name" value="Aspartate carbamoyltransferase regulatory subunit, N-terminal domain"/>
    <property type="match status" value="1"/>
</dbReference>
<dbReference type="Proteomes" id="UP001079657">
    <property type="component" value="Unassembled WGS sequence"/>
</dbReference>
<feature type="domain" description="Aspartate carbamoyltransferase regulatory subunit C-terminal" evidence="5">
    <location>
        <begin position="95"/>
        <end position="141"/>
    </location>
</feature>
<keyword evidence="1" id="KW-0479">Metal-binding</keyword>